<feature type="transmembrane region" description="Helical" evidence="7">
    <location>
        <begin position="53"/>
        <end position="73"/>
    </location>
</feature>
<dbReference type="SUPFAM" id="SSF57802">
    <property type="entry name" value="Rubredoxin-like"/>
    <property type="match status" value="1"/>
</dbReference>
<dbReference type="InterPro" id="IPR007353">
    <property type="entry name" value="DUF421"/>
</dbReference>
<feature type="transmembrane region" description="Helical" evidence="7">
    <location>
        <begin position="79"/>
        <end position="99"/>
    </location>
</feature>
<evidence type="ECO:0000256" key="1">
    <source>
        <dbReference type="ARBA" id="ARBA00004651"/>
    </source>
</evidence>
<dbReference type="RefSeq" id="WP_188720824.1">
    <property type="nucleotide sequence ID" value="NZ_BMIF01000005.1"/>
</dbReference>
<name>A0A916RQH4_9HYPH</name>
<evidence type="ECO:0000256" key="4">
    <source>
        <dbReference type="ARBA" id="ARBA00022692"/>
    </source>
</evidence>
<comment type="subcellular location">
    <subcellularLocation>
        <location evidence="1">Cell membrane</location>
        <topology evidence="1">Multi-pass membrane protein</topology>
    </subcellularLocation>
</comment>
<proteinExistence type="inferred from homology"/>
<dbReference type="AlphaFoldDB" id="A0A916RQH4"/>
<evidence type="ECO:0000256" key="7">
    <source>
        <dbReference type="SAM" id="Phobius"/>
    </source>
</evidence>
<dbReference type="PANTHER" id="PTHR34582:SF6">
    <property type="entry name" value="UPF0702 TRANSMEMBRANE PROTEIN YCAP"/>
    <property type="match status" value="1"/>
</dbReference>
<keyword evidence="10" id="KW-1185">Reference proteome</keyword>
<evidence type="ECO:0000256" key="6">
    <source>
        <dbReference type="ARBA" id="ARBA00023136"/>
    </source>
</evidence>
<keyword evidence="3" id="KW-1003">Cell membrane</keyword>
<evidence type="ECO:0000256" key="3">
    <source>
        <dbReference type="ARBA" id="ARBA00022475"/>
    </source>
</evidence>
<keyword evidence="6 7" id="KW-0472">Membrane</keyword>
<gene>
    <name evidence="9" type="ORF">GCM10011385_18960</name>
</gene>
<evidence type="ECO:0000313" key="9">
    <source>
        <dbReference type="EMBL" id="GGA65349.1"/>
    </source>
</evidence>
<accession>A0A916RQH4</accession>
<protein>
    <submittedName>
        <fullName evidence="9">DUF421 domain-containing protein</fullName>
    </submittedName>
</protein>
<comment type="caution">
    <text evidence="9">The sequence shown here is derived from an EMBL/GenBank/DDBJ whole genome shotgun (WGS) entry which is preliminary data.</text>
</comment>
<dbReference type="Proteomes" id="UP000636264">
    <property type="component" value="Unassembled WGS sequence"/>
</dbReference>
<evidence type="ECO:0000259" key="8">
    <source>
        <dbReference type="Pfam" id="PF04239"/>
    </source>
</evidence>
<feature type="transmembrane region" description="Helical" evidence="7">
    <location>
        <begin position="20"/>
        <end position="41"/>
    </location>
</feature>
<dbReference type="GO" id="GO:0005886">
    <property type="term" value="C:plasma membrane"/>
    <property type="evidence" value="ECO:0007669"/>
    <property type="project" value="UniProtKB-SubCell"/>
</dbReference>
<dbReference type="Gene3D" id="3.30.240.20">
    <property type="entry name" value="bsu07140 like domains"/>
    <property type="match status" value="1"/>
</dbReference>
<dbReference type="PANTHER" id="PTHR34582">
    <property type="entry name" value="UPF0702 TRANSMEMBRANE PROTEIN YCAP"/>
    <property type="match status" value="1"/>
</dbReference>
<keyword evidence="4 7" id="KW-0812">Transmembrane</keyword>
<evidence type="ECO:0000313" key="10">
    <source>
        <dbReference type="Proteomes" id="UP000636264"/>
    </source>
</evidence>
<evidence type="ECO:0000256" key="2">
    <source>
        <dbReference type="ARBA" id="ARBA00006448"/>
    </source>
</evidence>
<feature type="domain" description="YetF C-terminal" evidence="8">
    <location>
        <begin position="102"/>
        <end position="176"/>
    </location>
</feature>
<reference evidence="9" key="2">
    <citation type="submission" date="2020-09" db="EMBL/GenBank/DDBJ databases">
        <authorList>
            <person name="Sun Q."/>
            <person name="Zhou Y."/>
        </authorList>
    </citation>
    <scope>NUCLEOTIDE SEQUENCE</scope>
    <source>
        <strain evidence="9">CGMCC 1.15320</strain>
    </source>
</reference>
<keyword evidence="5 7" id="KW-1133">Transmembrane helix</keyword>
<sequence length="237" mass="26233">MDQPIQVFDWARIFFGDEPPLFFLEIAFRTLVIYVYTLGLLRWLGSRAIGQLSTVEFLLVIALGSAVGDAMFYPDVPLLHALAVITIVVLVNKALDILISRSEVAERVIDGKPSEAIRDGVIVKNFAVGGPLSQGELFQQLREKGIGHLGQVAHAYVETDGVLTVFKAADEKTGLPIVPPWELDPPREVRHGGSKSTIACRRCGWLEEGSTTPDHCPNCDHHIWVEAHVPRHIDLDR</sequence>
<dbReference type="Pfam" id="PF04239">
    <property type="entry name" value="DUF421"/>
    <property type="match status" value="1"/>
</dbReference>
<dbReference type="InterPro" id="IPR023090">
    <property type="entry name" value="UPF0702_alpha/beta_dom_sf"/>
</dbReference>
<comment type="similarity">
    <text evidence="2">Belongs to the UPF0702 family.</text>
</comment>
<reference evidence="9" key="1">
    <citation type="journal article" date="2014" name="Int. J. Syst. Evol. Microbiol.">
        <title>Complete genome sequence of Corynebacterium casei LMG S-19264T (=DSM 44701T), isolated from a smear-ripened cheese.</title>
        <authorList>
            <consortium name="US DOE Joint Genome Institute (JGI-PGF)"/>
            <person name="Walter F."/>
            <person name="Albersmeier A."/>
            <person name="Kalinowski J."/>
            <person name="Ruckert C."/>
        </authorList>
    </citation>
    <scope>NUCLEOTIDE SEQUENCE</scope>
    <source>
        <strain evidence="9">CGMCC 1.15320</strain>
    </source>
</reference>
<evidence type="ECO:0000256" key="5">
    <source>
        <dbReference type="ARBA" id="ARBA00022989"/>
    </source>
</evidence>
<organism evidence="9 10">
    <name type="scientific">Nitratireductor aestuarii</name>
    <dbReference type="NCBI Taxonomy" id="1735103"/>
    <lineage>
        <taxon>Bacteria</taxon>
        <taxon>Pseudomonadati</taxon>
        <taxon>Pseudomonadota</taxon>
        <taxon>Alphaproteobacteria</taxon>
        <taxon>Hyphomicrobiales</taxon>
        <taxon>Phyllobacteriaceae</taxon>
        <taxon>Nitratireductor</taxon>
    </lineage>
</organism>
<dbReference type="CDD" id="cd00350">
    <property type="entry name" value="rubredoxin_like"/>
    <property type="match status" value="1"/>
</dbReference>
<dbReference type="EMBL" id="BMIF01000005">
    <property type="protein sequence ID" value="GGA65349.1"/>
    <property type="molecule type" value="Genomic_DNA"/>
</dbReference>